<dbReference type="GO" id="GO:0005737">
    <property type="term" value="C:cytoplasm"/>
    <property type="evidence" value="ECO:0007669"/>
    <property type="project" value="UniProtKB-SubCell"/>
</dbReference>
<evidence type="ECO:0000256" key="12">
    <source>
        <dbReference type="ARBA" id="ARBA00077138"/>
    </source>
</evidence>
<keyword evidence="2 13" id="KW-0963">Cytoplasm</keyword>
<dbReference type="SUPFAM" id="SSF47781">
    <property type="entry name" value="RuvA domain 2-like"/>
    <property type="match status" value="1"/>
</dbReference>
<dbReference type="InterPro" id="IPR041663">
    <property type="entry name" value="DisA/LigA_HHH"/>
</dbReference>
<dbReference type="InterPro" id="IPR003583">
    <property type="entry name" value="Hlx-hairpin-Hlx_DNA-bd_motif"/>
</dbReference>
<keyword evidence="4 13" id="KW-0228">DNA excision</keyword>
<dbReference type="InterPro" id="IPR001162">
    <property type="entry name" value="UvrC_RNase_H_dom"/>
</dbReference>
<keyword evidence="17" id="KW-0378">Hydrolase</keyword>
<reference evidence="17 18" key="1">
    <citation type="submission" date="2019-10" db="EMBL/GenBank/DDBJ databases">
        <title>Cardiobacteriales fam. a chemoheterotrophic member of the order Cardiobacteriales, and proposal of Cardiobacteriales fam. nov.</title>
        <authorList>
            <person name="Wang C."/>
        </authorList>
    </citation>
    <scope>NUCLEOTIDE SEQUENCE [LARGE SCALE GENOMIC DNA]</scope>
    <source>
        <strain evidence="17 18">ML27</strain>
    </source>
</reference>
<dbReference type="NCBIfam" id="NF001824">
    <property type="entry name" value="PRK00558.1-5"/>
    <property type="match status" value="1"/>
</dbReference>
<proteinExistence type="inferred from homology"/>
<dbReference type="InParanoid" id="A0A6N7F167"/>
<sequence length="612" mass="69611">MNTKDSPTFDEAHFLQNTSTYPGVYQMLDAAGDVLYVGKANNLKKRLTSYFRKPGLSAKNQSLMSQVVRIETIVTHSETEALILENNLIKQFHPKYNILLRDDKTYPYIHLTDDKFARLKFYRGARRLPGRFFGPYPSAQAVKETLDIMQKVFRIRNCDNTFFKNRTRPCLQYQINRCTAPCVGVVDQATYQQQIHDAVDFLEGKNADLLWRIEQKMTAAAAEQAYETAAFYRDQLQSLRRVLEKQYITNEKGDADVIAVCREASIGAVVQVFYYRSGRSLGTQSYFPKVRADDSETEILQSFIEQIYFDKAPPKEIIVSHPVPHAQWIQNFFKDKFNATTKIVSQPRQYRAKWLGLALENAKLSIQQQKVKKMTLNAQFAALTDLLGLAQPPQLMACIDVSHTMGEATVASYVVFDQNGPKKSDYRRYNIDTVTSGDDYAAMFQALTRRFSRFKRNALLGDERCPDILFVDGGKGQFNAAKAVLTALDMQTVVLIGIAKGSDRKAGLERLIIQSVSKQVQLPSHHPALHLIQLIRDESHRFAIMGHRKKRDKARLTSELTAIEGIGEKKRQTLLQYFAGIKGVKRASVEELAKVDGISVHLAQTIYDYFHD</sequence>
<dbReference type="GO" id="GO:0003677">
    <property type="term" value="F:DNA binding"/>
    <property type="evidence" value="ECO:0007669"/>
    <property type="project" value="UniProtKB-UniRule"/>
</dbReference>
<keyword evidence="7 13" id="KW-0742">SOS response</keyword>
<dbReference type="InterPro" id="IPR047296">
    <property type="entry name" value="GIY-YIG_UvrC_Cho"/>
</dbReference>
<evidence type="ECO:0000256" key="11">
    <source>
        <dbReference type="ARBA" id="ARBA00067419"/>
    </source>
</evidence>
<dbReference type="SMART" id="SM00278">
    <property type="entry name" value="HhH1"/>
    <property type="match status" value="2"/>
</dbReference>
<dbReference type="Pfam" id="PF08459">
    <property type="entry name" value="UvrC_RNaseH_dom"/>
    <property type="match status" value="1"/>
</dbReference>
<evidence type="ECO:0000259" key="15">
    <source>
        <dbReference type="PROSITE" id="PS50164"/>
    </source>
</evidence>
<dbReference type="Pfam" id="PF02151">
    <property type="entry name" value="UVR"/>
    <property type="match status" value="1"/>
</dbReference>
<organism evidence="17 18">
    <name type="scientific">Ostreibacterium oceani</name>
    <dbReference type="NCBI Taxonomy" id="2654998"/>
    <lineage>
        <taxon>Bacteria</taxon>
        <taxon>Pseudomonadati</taxon>
        <taxon>Pseudomonadota</taxon>
        <taxon>Gammaproteobacteria</taxon>
        <taxon>Cardiobacteriales</taxon>
        <taxon>Ostreibacteriaceae</taxon>
        <taxon>Ostreibacterium</taxon>
    </lineage>
</organism>
<dbReference type="SUPFAM" id="SSF46600">
    <property type="entry name" value="C-terminal UvrC-binding domain of UvrB"/>
    <property type="match status" value="1"/>
</dbReference>
<comment type="caution">
    <text evidence="17">The sequence shown here is derived from an EMBL/GenBank/DDBJ whole genome shotgun (WGS) entry which is preliminary data.</text>
</comment>
<dbReference type="PANTHER" id="PTHR30562">
    <property type="entry name" value="UVRC/OXIDOREDUCTASE"/>
    <property type="match status" value="1"/>
</dbReference>
<feature type="domain" description="UvrC family homology region profile" evidence="16">
    <location>
        <begin position="268"/>
        <end position="485"/>
    </location>
</feature>
<dbReference type="PROSITE" id="PS50165">
    <property type="entry name" value="UVRC"/>
    <property type="match status" value="1"/>
</dbReference>
<keyword evidence="6 13" id="KW-0234">DNA repair</keyword>
<dbReference type="InterPro" id="IPR038476">
    <property type="entry name" value="UvrC_RNase_H_dom_sf"/>
</dbReference>
<dbReference type="InterPro" id="IPR004791">
    <property type="entry name" value="UvrC"/>
</dbReference>
<protein>
    <recommendedName>
        <fullName evidence="11 13">UvrABC system protein C</fullName>
        <shortName evidence="13">Protein UvrC</shortName>
    </recommendedName>
    <alternativeName>
        <fullName evidence="12 13">Excinuclease ABC subunit C</fullName>
    </alternativeName>
</protein>
<dbReference type="InterPro" id="IPR000305">
    <property type="entry name" value="GIY-YIG_endonuc"/>
</dbReference>
<feature type="domain" description="GIY-YIG" evidence="15">
    <location>
        <begin position="20"/>
        <end position="98"/>
    </location>
</feature>
<dbReference type="InterPro" id="IPR050066">
    <property type="entry name" value="UvrABC_protein_C"/>
</dbReference>
<evidence type="ECO:0000256" key="5">
    <source>
        <dbReference type="ARBA" id="ARBA00022881"/>
    </source>
</evidence>
<dbReference type="PROSITE" id="PS50164">
    <property type="entry name" value="GIY_YIG"/>
    <property type="match status" value="1"/>
</dbReference>
<dbReference type="Gene3D" id="3.40.1440.10">
    <property type="entry name" value="GIY-YIG endonuclease"/>
    <property type="match status" value="1"/>
</dbReference>
<evidence type="ECO:0000256" key="2">
    <source>
        <dbReference type="ARBA" id="ARBA00022490"/>
    </source>
</evidence>
<evidence type="ECO:0000256" key="10">
    <source>
        <dbReference type="ARBA" id="ARBA00062841"/>
    </source>
</evidence>
<feature type="domain" description="UVR" evidence="14">
    <location>
        <begin position="207"/>
        <end position="242"/>
    </location>
</feature>
<dbReference type="GO" id="GO:0009380">
    <property type="term" value="C:excinuclease repair complex"/>
    <property type="evidence" value="ECO:0007669"/>
    <property type="project" value="InterPro"/>
</dbReference>
<dbReference type="Gene3D" id="3.30.420.340">
    <property type="entry name" value="UvrC, RNAse H endonuclease domain"/>
    <property type="match status" value="1"/>
</dbReference>
<dbReference type="InterPro" id="IPR036876">
    <property type="entry name" value="UVR_dom_sf"/>
</dbReference>
<evidence type="ECO:0000256" key="13">
    <source>
        <dbReference type="HAMAP-Rule" id="MF_00203"/>
    </source>
</evidence>
<evidence type="ECO:0000259" key="14">
    <source>
        <dbReference type="PROSITE" id="PS50151"/>
    </source>
</evidence>
<dbReference type="InterPro" id="IPR035901">
    <property type="entry name" value="GIY-YIG_endonuc_sf"/>
</dbReference>
<dbReference type="PROSITE" id="PS50151">
    <property type="entry name" value="UVR"/>
    <property type="match status" value="1"/>
</dbReference>
<dbReference type="Pfam" id="PF12826">
    <property type="entry name" value="HHH_2"/>
    <property type="match status" value="1"/>
</dbReference>
<evidence type="ECO:0000256" key="3">
    <source>
        <dbReference type="ARBA" id="ARBA00022763"/>
    </source>
</evidence>
<dbReference type="FunFam" id="3.40.1440.10:FF:000001">
    <property type="entry name" value="UvrABC system protein C"/>
    <property type="match status" value="1"/>
</dbReference>
<accession>A0A6N7F167</accession>
<evidence type="ECO:0000256" key="7">
    <source>
        <dbReference type="ARBA" id="ARBA00023236"/>
    </source>
</evidence>
<comment type="subunit">
    <text evidence="10 13">Interacts with UvrB in an incision complex.</text>
</comment>
<evidence type="ECO:0000256" key="4">
    <source>
        <dbReference type="ARBA" id="ARBA00022769"/>
    </source>
</evidence>
<comment type="similarity">
    <text evidence="9 13">Belongs to the UvrC family.</text>
</comment>
<dbReference type="InterPro" id="IPR001943">
    <property type="entry name" value="UVR_dom"/>
</dbReference>
<dbReference type="Gene3D" id="1.10.150.20">
    <property type="entry name" value="5' to 3' exonuclease, C-terminal subdomain"/>
    <property type="match status" value="1"/>
</dbReference>
<dbReference type="GO" id="GO:0009381">
    <property type="term" value="F:excinuclease ABC activity"/>
    <property type="evidence" value="ECO:0007669"/>
    <property type="project" value="UniProtKB-UniRule"/>
</dbReference>
<dbReference type="NCBIfam" id="TIGR00194">
    <property type="entry name" value="uvrC"/>
    <property type="match status" value="1"/>
</dbReference>
<evidence type="ECO:0000259" key="16">
    <source>
        <dbReference type="PROSITE" id="PS50165"/>
    </source>
</evidence>
<dbReference type="SUPFAM" id="SSF82771">
    <property type="entry name" value="GIY-YIG endonuclease"/>
    <property type="match status" value="1"/>
</dbReference>
<dbReference type="FunCoup" id="A0A6N7F167">
    <property type="interactions" value="206"/>
</dbReference>
<dbReference type="FunFam" id="3.30.420.340:FF:000001">
    <property type="entry name" value="UvrABC system protein C"/>
    <property type="match status" value="1"/>
</dbReference>
<dbReference type="AlphaFoldDB" id="A0A6N7F167"/>
<name>A0A6N7F167_9GAMM</name>
<evidence type="ECO:0000256" key="6">
    <source>
        <dbReference type="ARBA" id="ARBA00023204"/>
    </source>
</evidence>
<dbReference type="HAMAP" id="MF_00203">
    <property type="entry name" value="UvrC"/>
    <property type="match status" value="1"/>
</dbReference>
<dbReference type="Pfam" id="PF22920">
    <property type="entry name" value="UvrC_RNaseH"/>
    <property type="match status" value="1"/>
</dbReference>
<gene>
    <name evidence="13 17" type="primary">uvrC</name>
    <name evidence="17" type="ORF">GCU85_07320</name>
</gene>
<dbReference type="GO" id="GO:0006289">
    <property type="term" value="P:nucleotide-excision repair"/>
    <property type="evidence" value="ECO:0007669"/>
    <property type="project" value="UniProtKB-UniRule"/>
</dbReference>
<evidence type="ECO:0000256" key="1">
    <source>
        <dbReference type="ARBA" id="ARBA00004496"/>
    </source>
</evidence>
<keyword evidence="18" id="KW-1185">Reference proteome</keyword>
<dbReference type="Pfam" id="PF01541">
    <property type="entry name" value="GIY-YIG"/>
    <property type="match status" value="1"/>
</dbReference>
<evidence type="ECO:0000256" key="9">
    <source>
        <dbReference type="ARBA" id="ARBA00061531"/>
    </source>
</evidence>
<evidence type="ECO:0000313" key="17">
    <source>
        <dbReference type="EMBL" id="MPV86538.1"/>
    </source>
</evidence>
<dbReference type="CDD" id="cd10434">
    <property type="entry name" value="GIY-YIG_UvrC_Cho"/>
    <property type="match status" value="1"/>
</dbReference>
<dbReference type="RefSeq" id="WP_152810536.1">
    <property type="nucleotide sequence ID" value="NZ_WHNW01000008.1"/>
</dbReference>
<dbReference type="GO" id="GO:0009432">
    <property type="term" value="P:SOS response"/>
    <property type="evidence" value="ECO:0007669"/>
    <property type="project" value="UniProtKB-UniRule"/>
</dbReference>
<dbReference type="EMBL" id="WHNW01000008">
    <property type="protein sequence ID" value="MPV86538.1"/>
    <property type="molecule type" value="Genomic_DNA"/>
</dbReference>
<comment type="subcellular location">
    <subcellularLocation>
        <location evidence="1 13">Cytoplasm</location>
    </subcellularLocation>
</comment>
<dbReference type="FunFam" id="1.10.150.20:FF:000005">
    <property type="entry name" value="UvrABC system protein C"/>
    <property type="match status" value="1"/>
</dbReference>
<dbReference type="PANTHER" id="PTHR30562:SF1">
    <property type="entry name" value="UVRABC SYSTEM PROTEIN C"/>
    <property type="match status" value="1"/>
</dbReference>
<evidence type="ECO:0000313" key="18">
    <source>
        <dbReference type="Proteomes" id="UP000471298"/>
    </source>
</evidence>
<dbReference type="InterPro" id="IPR010994">
    <property type="entry name" value="RuvA_2-like"/>
</dbReference>
<evidence type="ECO:0000256" key="8">
    <source>
        <dbReference type="ARBA" id="ARBA00059452"/>
    </source>
</evidence>
<dbReference type="Gene3D" id="4.10.860.10">
    <property type="entry name" value="UVR domain"/>
    <property type="match status" value="1"/>
</dbReference>
<dbReference type="Proteomes" id="UP000471298">
    <property type="component" value="Unassembled WGS sequence"/>
</dbReference>
<keyword evidence="5 13" id="KW-0267">Excision nuclease</keyword>
<comment type="function">
    <text evidence="8 13">The UvrABC repair system catalyzes the recognition and processing of DNA lesions. UvrC both incises the 5' and 3' sides of the lesion. The N-terminal half is responsible for the 3' incision and the C-terminal half is responsible for the 5' incision.</text>
</comment>
<keyword evidence="3 13" id="KW-0227">DNA damage</keyword>
<dbReference type="SMART" id="SM00465">
    <property type="entry name" value="GIYc"/>
    <property type="match status" value="1"/>
</dbReference>